<feature type="domain" description="Abnormal cell migration protein 18-like fibronectin type I" evidence="2">
    <location>
        <begin position="133"/>
        <end position="198"/>
    </location>
</feature>
<dbReference type="InterPro" id="IPR040282">
    <property type="entry name" value="Mig-18-like"/>
</dbReference>
<reference evidence="3" key="1">
    <citation type="submission" date="2012-09" db="EMBL/GenBank/DDBJ databases">
        <authorList>
            <person name="Martin A.A."/>
        </authorList>
    </citation>
    <scope>NUCLEOTIDE SEQUENCE</scope>
</reference>
<dbReference type="Pfam" id="PF23003">
    <property type="entry name" value="Fn1_2"/>
    <property type="match status" value="3"/>
</dbReference>
<keyword evidence="3" id="KW-1185">Reference proteome</keyword>
<feature type="domain" description="Abnormal cell migration protein 18-like fibronectin type I" evidence="2">
    <location>
        <begin position="211"/>
        <end position="275"/>
    </location>
</feature>
<dbReference type="Proteomes" id="UP000035642">
    <property type="component" value="Unassembled WGS sequence"/>
</dbReference>
<dbReference type="AlphaFoldDB" id="A0A0K0DPR4"/>
<feature type="chain" id="PRO_5012000336" evidence="1">
    <location>
        <begin position="16"/>
        <end position="284"/>
    </location>
</feature>
<evidence type="ECO:0000313" key="3">
    <source>
        <dbReference type="Proteomes" id="UP000035642"/>
    </source>
</evidence>
<evidence type="ECO:0000259" key="2">
    <source>
        <dbReference type="Pfam" id="PF23003"/>
    </source>
</evidence>
<protein>
    <submittedName>
        <fullName evidence="4">Sushi domain-containing protein</fullName>
    </submittedName>
</protein>
<name>A0A0K0DPR4_ANGCA</name>
<dbReference type="WBParaSite" id="ACAC_0001375301-mRNA-1">
    <property type="protein sequence ID" value="ACAC_0001375301-mRNA-1"/>
    <property type="gene ID" value="ACAC_0001375301"/>
</dbReference>
<proteinExistence type="predicted"/>
<reference evidence="4" key="2">
    <citation type="submission" date="2017-02" db="UniProtKB">
        <authorList>
            <consortium name="WormBaseParasite"/>
        </authorList>
    </citation>
    <scope>IDENTIFICATION</scope>
</reference>
<keyword evidence="1" id="KW-0732">Signal</keyword>
<organism evidence="3 4">
    <name type="scientific">Angiostrongylus cantonensis</name>
    <name type="common">Rat lungworm</name>
    <dbReference type="NCBI Taxonomy" id="6313"/>
    <lineage>
        <taxon>Eukaryota</taxon>
        <taxon>Metazoa</taxon>
        <taxon>Ecdysozoa</taxon>
        <taxon>Nematoda</taxon>
        <taxon>Chromadorea</taxon>
        <taxon>Rhabditida</taxon>
        <taxon>Rhabditina</taxon>
        <taxon>Rhabditomorpha</taxon>
        <taxon>Strongyloidea</taxon>
        <taxon>Metastrongylidae</taxon>
        <taxon>Angiostrongylus</taxon>
    </lineage>
</organism>
<sequence length="284" mass="31197">MNCFYISLYLSVALACQHSGKTYEDGEEWVPVNGETQIGDEIWECKKGIGGGVHFGPRVDGSKSCGAHKLGSEWDEGRYRYKCGEGDVVEFVGCVGEGWFVPSGEILEVFDFSIECKKHENGTIEVNVALLTNCKDSEGRKVKEGDKWTDGSMVFKCGEGGKKELIGCYTSYGDFIANGETKSVDGFDIECKQHANSTIEMQILGRSSDAKCKDDGGNEKYQGSEWDEGILRFRCGKKGIIEFMGCVTPSKILIPNGDVMSVDGSDMECKQLPSGEIRIRVLYA</sequence>
<accession>A0A0K0DPR4</accession>
<feature type="signal peptide" evidence="1">
    <location>
        <begin position="1"/>
        <end position="15"/>
    </location>
</feature>
<dbReference type="PANTHER" id="PTHR35572">
    <property type="entry name" value="PROTEIN CBG04538-RELATED"/>
    <property type="match status" value="1"/>
</dbReference>
<evidence type="ECO:0000256" key="1">
    <source>
        <dbReference type="SAM" id="SignalP"/>
    </source>
</evidence>
<dbReference type="InterPro" id="IPR055119">
    <property type="entry name" value="Mig18_Fn1"/>
</dbReference>
<evidence type="ECO:0000313" key="4">
    <source>
        <dbReference type="WBParaSite" id="ACAC_0001375301-mRNA-1"/>
    </source>
</evidence>
<feature type="domain" description="Abnormal cell migration protein 18-like fibronectin type I" evidence="2">
    <location>
        <begin position="68"/>
        <end position="123"/>
    </location>
</feature>